<proteinExistence type="predicted"/>
<dbReference type="AlphaFoldDB" id="A0A7M7L0D9"/>
<name>A0A7M7L0D9_VARDE</name>
<accession>A0A7M7L0D9</accession>
<organism evidence="1 2">
    <name type="scientific">Varroa destructor</name>
    <name type="common">Honeybee mite</name>
    <dbReference type="NCBI Taxonomy" id="109461"/>
    <lineage>
        <taxon>Eukaryota</taxon>
        <taxon>Metazoa</taxon>
        <taxon>Ecdysozoa</taxon>
        <taxon>Arthropoda</taxon>
        <taxon>Chelicerata</taxon>
        <taxon>Arachnida</taxon>
        <taxon>Acari</taxon>
        <taxon>Parasitiformes</taxon>
        <taxon>Mesostigmata</taxon>
        <taxon>Gamasina</taxon>
        <taxon>Dermanyssoidea</taxon>
        <taxon>Varroidae</taxon>
        <taxon>Varroa</taxon>
    </lineage>
</organism>
<dbReference type="GeneID" id="111254830"/>
<dbReference type="KEGG" id="vde:111254830"/>
<dbReference type="RefSeq" id="XP_022671816.1">
    <property type="nucleotide sequence ID" value="XM_022816081.1"/>
</dbReference>
<reference evidence="1" key="1">
    <citation type="submission" date="2021-01" db="UniProtKB">
        <authorList>
            <consortium name="EnsemblMetazoa"/>
        </authorList>
    </citation>
    <scope>IDENTIFICATION</scope>
</reference>
<keyword evidence="2" id="KW-1185">Reference proteome</keyword>
<dbReference type="InParanoid" id="A0A7M7L0D9"/>
<sequence length="253" mass="28410">MFRIRQTATQLFLGIDMDNRCTRHPFLYSSYSASSESCSSIAAGVTLPAHVSVLGQENASNKMLFLYGLPAGVETVAVRDAVVDVLKACDMRLIRHLETLDINSKYGTCIFYFERHSWAAATLSYFTSNGVLEKLQTLLGGFELNISFNSRYDGDVADPAARKLCELVLDNLPSTANSWDIFQRLMFQPNCDLVPLRVKITDNRKAIVTFTRRENLLYAVFRLSCTPLVIDGVRLELHWIQNSNDIVPDVTVV</sequence>
<dbReference type="OrthoDB" id="10467645at2759"/>
<evidence type="ECO:0000313" key="1">
    <source>
        <dbReference type="EnsemblMetazoa" id="XP_022671816"/>
    </source>
</evidence>
<protein>
    <submittedName>
        <fullName evidence="1">Uncharacterized protein</fullName>
    </submittedName>
</protein>
<dbReference type="EnsemblMetazoa" id="XM_022816081">
    <property type="protein sequence ID" value="XP_022671816"/>
    <property type="gene ID" value="LOC111254830"/>
</dbReference>
<evidence type="ECO:0000313" key="2">
    <source>
        <dbReference type="Proteomes" id="UP000594260"/>
    </source>
</evidence>
<dbReference type="Proteomes" id="UP000594260">
    <property type="component" value="Unplaced"/>
</dbReference>